<evidence type="ECO:0000259" key="17">
    <source>
        <dbReference type="PROSITE" id="PS51975"/>
    </source>
</evidence>
<dbReference type="InterPro" id="IPR036397">
    <property type="entry name" value="RNaseH_sf"/>
</dbReference>
<proteinExistence type="inferred from homology"/>
<dbReference type="Gene3D" id="3.30.420.10">
    <property type="entry name" value="Ribonuclease H-like superfamily/Ribonuclease H"/>
    <property type="match status" value="1"/>
</dbReference>
<evidence type="ECO:0000256" key="15">
    <source>
        <dbReference type="PROSITE-ProRule" id="PRU01319"/>
    </source>
</evidence>
<evidence type="ECO:0000256" key="10">
    <source>
        <dbReference type="ARBA" id="ARBA00022723"/>
    </source>
</evidence>
<feature type="binding site" evidence="14 15">
    <location>
        <position position="125"/>
    </location>
    <ligand>
        <name>a divalent metal cation</name>
        <dbReference type="ChEBI" id="CHEBI:60240"/>
    </ligand>
</feature>
<comment type="function">
    <text evidence="3 14 16">Endonuclease that specifically degrades the RNA of RNA-DNA hybrids.</text>
</comment>
<keyword evidence="8 14" id="KW-0963">Cytoplasm</keyword>
<comment type="cofactor">
    <cofactor evidence="14 15">
        <name>Mn(2+)</name>
        <dbReference type="ChEBI" id="CHEBI:29035"/>
    </cofactor>
    <cofactor evidence="14 15">
        <name>Mg(2+)</name>
        <dbReference type="ChEBI" id="CHEBI:18420"/>
    </cofactor>
    <text evidence="14 15">Manganese or magnesium. Binds 1 divalent metal ion per monomer in the absence of substrate. May bind a second metal ion after substrate binding.</text>
</comment>
<evidence type="ECO:0000256" key="16">
    <source>
        <dbReference type="RuleBase" id="RU003515"/>
    </source>
</evidence>
<keyword evidence="11 14" id="KW-0255">Endonuclease</keyword>
<evidence type="ECO:0000256" key="2">
    <source>
        <dbReference type="ARBA" id="ARBA00001946"/>
    </source>
</evidence>
<comment type="cofactor">
    <cofactor evidence="2">
        <name>Mg(2+)</name>
        <dbReference type="ChEBI" id="CHEBI:18420"/>
    </cofactor>
</comment>
<dbReference type="EMBL" id="CP146275">
    <property type="protein sequence ID" value="WWT32083.1"/>
    <property type="molecule type" value="Genomic_DNA"/>
</dbReference>
<evidence type="ECO:0000256" key="14">
    <source>
        <dbReference type="HAMAP-Rule" id="MF_00052"/>
    </source>
</evidence>
<evidence type="ECO:0000256" key="12">
    <source>
        <dbReference type="ARBA" id="ARBA00022801"/>
    </source>
</evidence>
<dbReference type="PROSITE" id="PS51975">
    <property type="entry name" value="RNASE_H_2"/>
    <property type="match status" value="1"/>
</dbReference>
<keyword evidence="10 14" id="KW-0479">Metal-binding</keyword>
<evidence type="ECO:0000313" key="19">
    <source>
        <dbReference type="Proteomes" id="UP001369958"/>
    </source>
</evidence>
<feature type="binding site" evidence="14 15">
    <location>
        <position position="34"/>
    </location>
    <ligand>
        <name>a divalent metal cation</name>
        <dbReference type="ChEBI" id="CHEBI:60240"/>
    </ligand>
</feature>
<dbReference type="GO" id="GO:0004523">
    <property type="term" value="F:RNA-DNA hybrid ribonuclease activity"/>
    <property type="evidence" value="ECO:0007669"/>
    <property type="project" value="UniProtKB-EC"/>
</dbReference>
<comment type="subcellular location">
    <subcellularLocation>
        <location evidence="4 14">Cytoplasm</location>
    </subcellularLocation>
</comment>
<feature type="binding site" evidence="14 15">
    <location>
        <position position="35"/>
    </location>
    <ligand>
        <name>a divalent metal cation</name>
        <dbReference type="ChEBI" id="CHEBI:60240"/>
    </ligand>
</feature>
<dbReference type="Proteomes" id="UP001369958">
    <property type="component" value="Chromosome"/>
</dbReference>
<keyword evidence="13 14" id="KW-0464">Manganese</keyword>
<sequence length="213" mass="22402">MPKSDSKTIVVEAPSYALEAAALAEGHATVAGIDEAGRGPLAGPVVAAAVILDPEAIPQGLNDSKKLTEDRREALFAQIVATSQVGFCAAPVEVIDRLNIRGATLWAMCRALDALPVRPNLALIDGRDVPEGLSCTGQFVIGGDGKSLSIAAASIIAKVVRDRMCQIMDSGLPHYRFGQHKGYGTALHLEALATHGPCEMHRMSFAPVLAARR</sequence>
<dbReference type="PANTHER" id="PTHR10954:SF18">
    <property type="entry name" value="RIBONUCLEASE HII"/>
    <property type="match status" value="1"/>
</dbReference>
<dbReference type="RefSeq" id="WP_338607548.1">
    <property type="nucleotide sequence ID" value="NZ_CP146275.1"/>
</dbReference>
<keyword evidence="9 14" id="KW-0540">Nuclease</keyword>
<dbReference type="HAMAP" id="MF_00052_B">
    <property type="entry name" value="RNase_HII_B"/>
    <property type="match status" value="1"/>
</dbReference>
<evidence type="ECO:0000256" key="6">
    <source>
        <dbReference type="ARBA" id="ARBA00012180"/>
    </source>
</evidence>
<evidence type="ECO:0000256" key="9">
    <source>
        <dbReference type="ARBA" id="ARBA00022722"/>
    </source>
</evidence>
<evidence type="ECO:0000256" key="13">
    <source>
        <dbReference type="ARBA" id="ARBA00023211"/>
    </source>
</evidence>
<name>A0ABZ2HZN0_9HYPH</name>
<evidence type="ECO:0000256" key="8">
    <source>
        <dbReference type="ARBA" id="ARBA00022490"/>
    </source>
</evidence>
<dbReference type="NCBIfam" id="NF000595">
    <property type="entry name" value="PRK00015.1-3"/>
    <property type="match status" value="1"/>
</dbReference>
<dbReference type="InterPro" id="IPR001352">
    <property type="entry name" value="RNase_HII/HIII"/>
</dbReference>
<comment type="similarity">
    <text evidence="5 14 16">Belongs to the RNase HII family.</text>
</comment>
<comment type="catalytic activity">
    <reaction evidence="1 14 15 16">
        <text>Endonucleolytic cleavage to 5'-phosphomonoester.</text>
        <dbReference type="EC" id="3.1.26.4"/>
    </reaction>
</comment>
<dbReference type="SUPFAM" id="SSF53098">
    <property type="entry name" value="Ribonuclease H-like"/>
    <property type="match status" value="1"/>
</dbReference>
<dbReference type="Pfam" id="PF01351">
    <property type="entry name" value="RNase_HII"/>
    <property type="match status" value="1"/>
</dbReference>
<evidence type="ECO:0000313" key="18">
    <source>
        <dbReference type="EMBL" id="WWT32083.1"/>
    </source>
</evidence>
<dbReference type="EC" id="3.1.26.4" evidence="6 14"/>
<feature type="domain" description="RNase H type-2" evidence="17">
    <location>
        <begin position="28"/>
        <end position="213"/>
    </location>
</feature>
<evidence type="ECO:0000256" key="4">
    <source>
        <dbReference type="ARBA" id="ARBA00004496"/>
    </source>
</evidence>
<dbReference type="InterPro" id="IPR012337">
    <property type="entry name" value="RNaseH-like_sf"/>
</dbReference>
<protein>
    <recommendedName>
        <fullName evidence="7 14">Ribonuclease HII</fullName>
        <shortName evidence="14">RNase HII</shortName>
        <ecNumber evidence="6 14">3.1.26.4</ecNumber>
    </recommendedName>
</protein>
<evidence type="ECO:0000256" key="3">
    <source>
        <dbReference type="ARBA" id="ARBA00004065"/>
    </source>
</evidence>
<reference evidence="18 19" key="1">
    <citation type="submission" date="2024-02" db="EMBL/GenBank/DDBJ databases">
        <title>Complete genome sequence of Pelagibacterium nitratireducens ZH15.</title>
        <authorList>
            <person name="Zhao L.H."/>
        </authorList>
    </citation>
    <scope>NUCLEOTIDE SEQUENCE [LARGE SCALE GENOMIC DNA]</scope>
    <source>
        <strain evidence="18 19">ZH15</strain>
    </source>
</reference>
<accession>A0ABZ2HZN0</accession>
<evidence type="ECO:0000256" key="1">
    <source>
        <dbReference type="ARBA" id="ARBA00000077"/>
    </source>
</evidence>
<dbReference type="PANTHER" id="PTHR10954">
    <property type="entry name" value="RIBONUCLEASE H2 SUBUNIT A"/>
    <property type="match status" value="1"/>
</dbReference>
<keyword evidence="12 14" id="KW-0378">Hydrolase</keyword>
<evidence type="ECO:0000256" key="5">
    <source>
        <dbReference type="ARBA" id="ARBA00007383"/>
    </source>
</evidence>
<dbReference type="InterPro" id="IPR024567">
    <property type="entry name" value="RNase_HII/HIII_dom"/>
</dbReference>
<dbReference type="InterPro" id="IPR022898">
    <property type="entry name" value="RNase_HII"/>
</dbReference>
<keyword evidence="19" id="KW-1185">Reference proteome</keyword>
<evidence type="ECO:0000256" key="7">
    <source>
        <dbReference type="ARBA" id="ARBA00019179"/>
    </source>
</evidence>
<evidence type="ECO:0000256" key="11">
    <source>
        <dbReference type="ARBA" id="ARBA00022759"/>
    </source>
</evidence>
<dbReference type="CDD" id="cd07182">
    <property type="entry name" value="RNase_HII_bacteria_HII_like"/>
    <property type="match status" value="1"/>
</dbReference>
<organism evidence="18 19">
    <name type="scientific">Pelagibacterium nitratireducens</name>
    <dbReference type="NCBI Taxonomy" id="1046114"/>
    <lineage>
        <taxon>Bacteria</taxon>
        <taxon>Pseudomonadati</taxon>
        <taxon>Pseudomonadota</taxon>
        <taxon>Alphaproteobacteria</taxon>
        <taxon>Hyphomicrobiales</taxon>
        <taxon>Devosiaceae</taxon>
        <taxon>Pelagibacterium</taxon>
    </lineage>
</organism>
<gene>
    <name evidence="14" type="primary">rnhB</name>
    <name evidence="18" type="ORF">V6617_13850</name>
</gene>